<evidence type="ECO:0000256" key="4">
    <source>
        <dbReference type="PIRNR" id="PIRNR010044"/>
    </source>
</evidence>
<keyword evidence="2 4" id="KW-0143">Chaperone</keyword>
<comment type="caution">
    <text evidence="5">The sequence shown here is derived from an EMBL/GenBank/DDBJ whole genome shotgun (WGS) entry which is preliminary data.</text>
</comment>
<evidence type="ECO:0000256" key="3">
    <source>
        <dbReference type="ARBA" id="ARBA00025745"/>
    </source>
</evidence>
<dbReference type="Proteomes" id="UP001176521">
    <property type="component" value="Unassembled WGS sequence"/>
</dbReference>
<dbReference type="GO" id="GO:0005829">
    <property type="term" value="C:cytosol"/>
    <property type="evidence" value="ECO:0007669"/>
    <property type="project" value="TreeGrafter"/>
</dbReference>
<dbReference type="AlphaFoldDB" id="A0AAN6GB89"/>
<evidence type="ECO:0000313" key="6">
    <source>
        <dbReference type="Proteomes" id="UP001176521"/>
    </source>
</evidence>
<reference evidence="5" key="1">
    <citation type="journal article" date="2023" name="PhytoFront">
        <title>Draft Genome Resources of Seven Strains of Tilletia horrida, Causal Agent of Kernel Smut of Rice.</title>
        <authorList>
            <person name="Khanal S."/>
            <person name="Antony Babu S."/>
            <person name="Zhou X.G."/>
        </authorList>
    </citation>
    <scope>NUCLEOTIDE SEQUENCE</scope>
    <source>
        <strain evidence="5">TX3</strain>
    </source>
</reference>
<protein>
    <recommendedName>
        <fullName evidence="1 4">Proteasome assembly chaperone 2</fullName>
    </recommendedName>
</protein>
<comment type="subunit">
    <text evidence="4">Component of the 20S proteasome chaperone.</text>
</comment>
<keyword evidence="6" id="KW-1185">Reference proteome</keyword>
<dbReference type="PANTHER" id="PTHR12970:SF1">
    <property type="entry name" value="PROTEASOME ASSEMBLY CHAPERONE 2"/>
    <property type="match status" value="1"/>
</dbReference>
<name>A0AAN6GB89_9BASI</name>
<dbReference type="EMBL" id="JAPDMQ010000191">
    <property type="protein sequence ID" value="KAK0531233.1"/>
    <property type="molecule type" value="Genomic_DNA"/>
</dbReference>
<sequence>MSPSPLALFPPSKDGAFASHVLVVPAISVGSVPQLTADLLVHHAPLSLRYVGAFDSTEWCLPYACPPDHVGGVPGSAEQATIGLPLQLYSNSNARLTVLQQRSPVLKSAKRDFVAALTRWARAAGFTALLILSSLDAALRVDSEMHIPLVHLLADTSSSSSSPLLKLLSQSFPAFQPKPIPATISSSSSSSPPTALPVLPSAGATRLLLQAAASANLPAGTLLIFASEGDNRGDAHAMATMVLDLLKRAQDSADSGAGAGAGRVFEREGAFKEPRSWLTVFGQRMDQAIYG</sequence>
<comment type="similarity">
    <text evidence="3 4">Belongs to the PSMG2 family.</text>
</comment>
<proteinExistence type="inferred from homology"/>
<dbReference type="PIRSF" id="PIRSF010044">
    <property type="entry name" value="UCP010044"/>
    <property type="match status" value="1"/>
</dbReference>
<dbReference type="PANTHER" id="PTHR12970">
    <property type="entry name" value="PROTEASOME ASSEMBLY CHAPERONE 2"/>
    <property type="match status" value="1"/>
</dbReference>
<evidence type="ECO:0000313" key="5">
    <source>
        <dbReference type="EMBL" id="KAK0531233.1"/>
    </source>
</evidence>
<dbReference type="GO" id="GO:0005634">
    <property type="term" value="C:nucleus"/>
    <property type="evidence" value="ECO:0007669"/>
    <property type="project" value="TreeGrafter"/>
</dbReference>
<dbReference type="InterPro" id="IPR016562">
    <property type="entry name" value="Proteasome_assmbl_chp_2_euk"/>
</dbReference>
<dbReference type="Gene3D" id="3.40.50.10900">
    <property type="entry name" value="PAC-like subunit"/>
    <property type="match status" value="2"/>
</dbReference>
<organism evidence="5 6">
    <name type="scientific">Tilletia horrida</name>
    <dbReference type="NCBI Taxonomy" id="155126"/>
    <lineage>
        <taxon>Eukaryota</taxon>
        <taxon>Fungi</taxon>
        <taxon>Dikarya</taxon>
        <taxon>Basidiomycota</taxon>
        <taxon>Ustilaginomycotina</taxon>
        <taxon>Exobasidiomycetes</taxon>
        <taxon>Tilletiales</taxon>
        <taxon>Tilletiaceae</taxon>
        <taxon>Tilletia</taxon>
    </lineage>
</organism>
<dbReference type="Pfam" id="PF09754">
    <property type="entry name" value="PAC2"/>
    <property type="match status" value="1"/>
</dbReference>
<dbReference type="InterPro" id="IPR019151">
    <property type="entry name" value="Proteasome_assmbl_chaperone_2"/>
</dbReference>
<comment type="function">
    <text evidence="4">Involved in 20S proteasome assembly.</text>
</comment>
<gene>
    <name evidence="5" type="ORF">OC842_003676</name>
</gene>
<evidence type="ECO:0000256" key="1">
    <source>
        <dbReference type="ARBA" id="ARBA00019186"/>
    </source>
</evidence>
<dbReference type="InterPro" id="IPR038389">
    <property type="entry name" value="PSMG2_sf"/>
</dbReference>
<dbReference type="GO" id="GO:0043248">
    <property type="term" value="P:proteasome assembly"/>
    <property type="evidence" value="ECO:0007669"/>
    <property type="project" value="TreeGrafter"/>
</dbReference>
<accession>A0AAN6GB89</accession>
<evidence type="ECO:0000256" key="2">
    <source>
        <dbReference type="ARBA" id="ARBA00023186"/>
    </source>
</evidence>